<dbReference type="AlphaFoldDB" id="A0A8H7RK83"/>
<dbReference type="InterPro" id="IPR052462">
    <property type="entry name" value="SLIRP/GR-RBP-like"/>
</dbReference>
<dbReference type="SMART" id="SM00361">
    <property type="entry name" value="RRM_1"/>
    <property type="match status" value="2"/>
</dbReference>
<feature type="non-terminal residue" evidence="4">
    <location>
        <position position="1"/>
    </location>
</feature>
<evidence type="ECO:0000313" key="5">
    <source>
        <dbReference type="Proteomes" id="UP000603453"/>
    </source>
</evidence>
<evidence type="ECO:0000256" key="1">
    <source>
        <dbReference type="ARBA" id="ARBA00022884"/>
    </source>
</evidence>
<accession>A0A8H7RK83</accession>
<dbReference type="InterPro" id="IPR012677">
    <property type="entry name" value="Nucleotide-bd_a/b_plait_sf"/>
</dbReference>
<evidence type="ECO:0000259" key="3">
    <source>
        <dbReference type="PROSITE" id="PS50102"/>
    </source>
</evidence>
<comment type="caution">
    <text evidence="4">The sequence shown here is derived from an EMBL/GenBank/DDBJ whole genome shotgun (WGS) entry which is preliminary data.</text>
</comment>
<gene>
    <name evidence="4" type="ORF">INT47_004637</name>
</gene>
<dbReference type="SUPFAM" id="SSF54928">
    <property type="entry name" value="RNA-binding domain, RBD"/>
    <property type="match status" value="2"/>
</dbReference>
<sequence>MIDAKENPAACIFVASLNKNVSDEDLNDSVFVHFNQWGPLLGVKVLKDSLKRPYAFVQFEFEDDCKTALKEAPGTIINGRSIRCEPARVNRSICLISFNQPFNRQFLQSKLSMFGEIEDITLLQPQGNFHYVYVKYMYRKDAIKSYLALKYNNANHWFVEWTSNVETSMYGGVYQYATRCLDRFSIFIGNLHESTSDADLSLKFKLYGTIVQTHVIRKNPRKVFAFIRFKEEEAALKAIHSENGNIWNERILRVNYREYYHNPCAYGHYQNKNIKPIMMVPYYNSAYDPYYMVNESLGNNMTVGGTFYKDMNAPPYYISGDM</sequence>
<dbReference type="Proteomes" id="UP000603453">
    <property type="component" value="Unassembled WGS sequence"/>
</dbReference>
<dbReference type="SMART" id="SM00360">
    <property type="entry name" value="RRM"/>
    <property type="match status" value="2"/>
</dbReference>
<proteinExistence type="predicted"/>
<dbReference type="PROSITE" id="PS50102">
    <property type="entry name" value="RRM"/>
    <property type="match status" value="2"/>
</dbReference>
<dbReference type="OrthoDB" id="410044at2759"/>
<dbReference type="InterPro" id="IPR003954">
    <property type="entry name" value="RRM_euk-type"/>
</dbReference>
<dbReference type="InterPro" id="IPR035979">
    <property type="entry name" value="RBD_domain_sf"/>
</dbReference>
<feature type="domain" description="RRM" evidence="3">
    <location>
        <begin position="184"/>
        <end position="259"/>
    </location>
</feature>
<evidence type="ECO:0000313" key="4">
    <source>
        <dbReference type="EMBL" id="KAG2211950.1"/>
    </source>
</evidence>
<feature type="domain" description="RRM" evidence="3">
    <location>
        <begin position="10"/>
        <end position="89"/>
    </location>
</feature>
<keyword evidence="5" id="KW-1185">Reference proteome</keyword>
<dbReference type="PANTHER" id="PTHR48027">
    <property type="entry name" value="HETEROGENEOUS NUCLEAR RIBONUCLEOPROTEIN 87F-RELATED"/>
    <property type="match status" value="1"/>
</dbReference>
<dbReference type="Pfam" id="PF00076">
    <property type="entry name" value="RRM_1"/>
    <property type="match status" value="2"/>
</dbReference>
<protein>
    <recommendedName>
        <fullName evidence="3">RRM domain-containing protein</fullName>
    </recommendedName>
</protein>
<dbReference type="EMBL" id="JAEPRD010000007">
    <property type="protein sequence ID" value="KAG2211950.1"/>
    <property type="molecule type" value="Genomic_DNA"/>
</dbReference>
<organism evidence="4 5">
    <name type="scientific">Mucor saturninus</name>
    <dbReference type="NCBI Taxonomy" id="64648"/>
    <lineage>
        <taxon>Eukaryota</taxon>
        <taxon>Fungi</taxon>
        <taxon>Fungi incertae sedis</taxon>
        <taxon>Mucoromycota</taxon>
        <taxon>Mucoromycotina</taxon>
        <taxon>Mucoromycetes</taxon>
        <taxon>Mucorales</taxon>
        <taxon>Mucorineae</taxon>
        <taxon>Mucoraceae</taxon>
        <taxon>Mucor</taxon>
    </lineage>
</organism>
<reference evidence="4" key="1">
    <citation type="submission" date="2020-12" db="EMBL/GenBank/DDBJ databases">
        <title>Metabolic potential, ecology and presence of endohyphal bacteria is reflected in genomic diversity of Mucoromycotina.</title>
        <authorList>
            <person name="Muszewska A."/>
            <person name="Okrasinska A."/>
            <person name="Steczkiewicz K."/>
            <person name="Drgas O."/>
            <person name="Orlowska M."/>
            <person name="Perlinska-Lenart U."/>
            <person name="Aleksandrzak-Piekarczyk T."/>
            <person name="Szatraj K."/>
            <person name="Zielenkiewicz U."/>
            <person name="Pilsyk S."/>
            <person name="Malc E."/>
            <person name="Mieczkowski P."/>
            <person name="Kruszewska J.S."/>
            <person name="Biernat P."/>
            <person name="Pawlowska J."/>
        </authorList>
    </citation>
    <scope>NUCLEOTIDE SEQUENCE</scope>
    <source>
        <strain evidence="4">WA0000017839</strain>
    </source>
</reference>
<dbReference type="Gene3D" id="3.30.70.330">
    <property type="match status" value="2"/>
</dbReference>
<keyword evidence="1 2" id="KW-0694">RNA-binding</keyword>
<dbReference type="InterPro" id="IPR000504">
    <property type="entry name" value="RRM_dom"/>
</dbReference>
<evidence type="ECO:0000256" key="2">
    <source>
        <dbReference type="PROSITE-ProRule" id="PRU00176"/>
    </source>
</evidence>
<dbReference type="GO" id="GO:0003723">
    <property type="term" value="F:RNA binding"/>
    <property type="evidence" value="ECO:0007669"/>
    <property type="project" value="UniProtKB-UniRule"/>
</dbReference>
<name>A0A8H7RK83_9FUNG</name>